<dbReference type="InterPro" id="IPR007848">
    <property type="entry name" value="Small_mtfrase_dom"/>
</dbReference>
<organism evidence="8 9">
    <name type="scientific">Paraconexibacter algicola</name>
    <dbReference type="NCBI Taxonomy" id="2133960"/>
    <lineage>
        <taxon>Bacteria</taxon>
        <taxon>Bacillati</taxon>
        <taxon>Actinomycetota</taxon>
        <taxon>Thermoleophilia</taxon>
        <taxon>Solirubrobacterales</taxon>
        <taxon>Paraconexibacteraceae</taxon>
        <taxon>Paraconexibacter</taxon>
    </lineage>
</organism>
<evidence type="ECO:0000256" key="2">
    <source>
        <dbReference type="ARBA" id="ARBA00022679"/>
    </source>
</evidence>
<dbReference type="PANTHER" id="PTHR18895">
    <property type="entry name" value="HEMK METHYLTRANSFERASE"/>
    <property type="match status" value="1"/>
</dbReference>
<feature type="binding site" evidence="5">
    <location>
        <begin position="171"/>
        <end position="174"/>
    </location>
    <ligand>
        <name>substrate</name>
    </ligand>
</feature>
<name>A0A2T4UNN4_9ACTN</name>
<evidence type="ECO:0000259" key="6">
    <source>
        <dbReference type="Pfam" id="PF05175"/>
    </source>
</evidence>
<dbReference type="InterPro" id="IPR029063">
    <property type="entry name" value="SAM-dependent_MTases_sf"/>
</dbReference>
<dbReference type="InterPro" id="IPR004556">
    <property type="entry name" value="HemK-like"/>
</dbReference>
<feature type="domain" description="Release factor glutamine methyltransferase N-terminal" evidence="7">
    <location>
        <begin position="3"/>
        <end position="63"/>
    </location>
</feature>
<evidence type="ECO:0000259" key="7">
    <source>
        <dbReference type="Pfam" id="PF17827"/>
    </source>
</evidence>
<evidence type="ECO:0000256" key="1">
    <source>
        <dbReference type="ARBA" id="ARBA00022603"/>
    </source>
</evidence>
<reference evidence="8 9" key="1">
    <citation type="submission" date="2018-03" db="EMBL/GenBank/DDBJ databases">
        <title>Aquarubrobacter algicola gen. nov., sp. nov., a novel actinobacterium isolated from shallow eutrophic lake during the end of cyanobacterial harmful algal blooms.</title>
        <authorList>
            <person name="Chun S.J."/>
        </authorList>
    </citation>
    <scope>NUCLEOTIDE SEQUENCE [LARGE SCALE GENOMIC DNA]</scope>
    <source>
        <strain evidence="8 9">Seoho-28</strain>
    </source>
</reference>
<evidence type="ECO:0000256" key="3">
    <source>
        <dbReference type="ARBA" id="ARBA00022691"/>
    </source>
</evidence>
<dbReference type="SUPFAM" id="SSF53335">
    <property type="entry name" value="S-adenosyl-L-methionine-dependent methyltransferases"/>
    <property type="match status" value="1"/>
</dbReference>
<keyword evidence="3 5" id="KW-0949">S-adenosyl-L-methionine</keyword>
<dbReference type="NCBIfam" id="TIGR00536">
    <property type="entry name" value="hemK_fam"/>
    <property type="match status" value="1"/>
</dbReference>
<proteinExistence type="inferred from homology"/>
<dbReference type="PROSITE" id="PS00092">
    <property type="entry name" value="N6_MTASE"/>
    <property type="match status" value="1"/>
</dbReference>
<dbReference type="EC" id="2.1.1.297" evidence="5"/>
<dbReference type="EMBL" id="PYYB01000001">
    <property type="protein sequence ID" value="PTL60842.1"/>
    <property type="molecule type" value="Genomic_DNA"/>
</dbReference>
<feature type="binding site" evidence="5">
    <location>
        <begin position="106"/>
        <end position="110"/>
    </location>
    <ligand>
        <name>S-adenosyl-L-methionine</name>
        <dbReference type="ChEBI" id="CHEBI:59789"/>
    </ligand>
</feature>
<comment type="function">
    <text evidence="5">Methylates the class 1 translation termination release factors RF1/PrfA and RF2/PrfB on the glutamine residue of the universally conserved GGQ motif.</text>
</comment>
<dbReference type="PANTHER" id="PTHR18895:SF74">
    <property type="entry name" value="MTRF1L RELEASE FACTOR GLUTAMINE METHYLTRANSFERASE"/>
    <property type="match status" value="1"/>
</dbReference>
<evidence type="ECO:0000313" key="9">
    <source>
        <dbReference type="Proteomes" id="UP000240739"/>
    </source>
</evidence>
<dbReference type="Pfam" id="PF05175">
    <property type="entry name" value="MTS"/>
    <property type="match status" value="1"/>
</dbReference>
<comment type="catalytic activity">
    <reaction evidence="4 5">
        <text>L-glutaminyl-[peptide chain release factor] + S-adenosyl-L-methionine = N(5)-methyl-L-glutaminyl-[peptide chain release factor] + S-adenosyl-L-homocysteine + H(+)</text>
        <dbReference type="Rhea" id="RHEA:42896"/>
        <dbReference type="Rhea" id="RHEA-COMP:10271"/>
        <dbReference type="Rhea" id="RHEA-COMP:10272"/>
        <dbReference type="ChEBI" id="CHEBI:15378"/>
        <dbReference type="ChEBI" id="CHEBI:30011"/>
        <dbReference type="ChEBI" id="CHEBI:57856"/>
        <dbReference type="ChEBI" id="CHEBI:59789"/>
        <dbReference type="ChEBI" id="CHEBI:61891"/>
        <dbReference type="EC" id="2.1.1.297"/>
    </reaction>
</comment>
<dbReference type="HAMAP" id="MF_02126">
    <property type="entry name" value="RF_methyltr_PrmC"/>
    <property type="match status" value="1"/>
</dbReference>
<protein>
    <recommendedName>
        <fullName evidence="5">Release factor glutamine methyltransferase</fullName>
        <shortName evidence="5">RF MTase</shortName>
        <ecNumber evidence="5">2.1.1.297</ecNumber>
    </recommendedName>
    <alternativeName>
        <fullName evidence="5">N5-glutamine methyltransferase PrmC</fullName>
    </alternativeName>
    <alternativeName>
        <fullName evidence="5">Protein-(glutamine-N5) MTase PrmC</fullName>
    </alternativeName>
    <alternativeName>
        <fullName evidence="5">Protein-glutamine N-methyltransferase PrmC</fullName>
    </alternativeName>
</protein>
<gene>
    <name evidence="5 8" type="primary">prmC</name>
    <name evidence="8" type="ORF">C7Y72_13180</name>
</gene>
<feature type="binding site" evidence="5">
    <location>
        <position position="129"/>
    </location>
    <ligand>
        <name>S-adenosyl-L-methionine</name>
        <dbReference type="ChEBI" id="CHEBI:59789"/>
    </ligand>
</feature>
<comment type="similarity">
    <text evidence="5">Belongs to the protein N5-glutamine methyltransferase family. PrmC subfamily.</text>
</comment>
<keyword evidence="2 5" id="KW-0808">Transferase</keyword>
<accession>A0A2T4UNN4</accession>
<dbReference type="CDD" id="cd02440">
    <property type="entry name" value="AdoMet_MTases"/>
    <property type="match status" value="1"/>
</dbReference>
<evidence type="ECO:0000256" key="5">
    <source>
        <dbReference type="HAMAP-Rule" id="MF_02126"/>
    </source>
</evidence>
<evidence type="ECO:0000313" key="8">
    <source>
        <dbReference type="EMBL" id="PTL60842.1"/>
    </source>
</evidence>
<dbReference type="Proteomes" id="UP000240739">
    <property type="component" value="Unassembled WGS sequence"/>
</dbReference>
<dbReference type="InterPro" id="IPR040758">
    <property type="entry name" value="PrmC_N"/>
</dbReference>
<comment type="caution">
    <text evidence="5">Lacks conserved residue(s) required for the propagation of feature annotation.</text>
</comment>
<dbReference type="Pfam" id="PF17827">
    <property type="entry name" value="PrmC_N"/>
    <property type="match status" value="1"/>
</dbReference>
<dbReference type="NCBIfam" id="TIGR03534">
    <property type="entry name" value="RF_mod_PrmC"/>
    <property type="match status" value="1"/>
</dbReference>
<dbReference type="InterPro" id="IPR050320">
    <property type="entry name" value="N5-glutamine_MTase"/>
</dbReference>
<feature type="domain" description="Methyltransferase small" evidence="6">
    <location>
        <begin position="85"/>
        <end position="188"/>
    </location>
</feature>
<feature type="binding site" evidence="5">
    <location>
        <position position="171"/>
    </location>
    <ligand>
        <name>S-adenosyl-L-methionine</name>
        <dbReference type="ChEBI" id="CHEBI:59789"/>
    </ligand>
</feature>
<dbReference type="GO" id="GO:0032259">
    <property type="term" value="P:methylation"/>
    <property type="evidence" value="ECO:0007669"/>
    <property type="project" value="UniProtKB-KW"/>
</dbReference>
<keyword evidence="9" id="KW-1185">Reference proteome</keyword>
<dbReference type="AlphaFoldDB" id="A0A2T4UNN4"/>
<comment type="caution">
    <text evidence="8">The sequence shown here is derived from an EMBL/GenBank/DDBJ whole genome shotgun (WGS) entry which is preliminary data.</text>
</comment>
<dbReference type="GO" id="GO:0003676">
    <property type="term" value="F:nucleic acid binding"/>
    <property type="evidence" value="ECO:0007669"/>
    <property type="project" value="InterPro"/>
</dbReference>
<sequence>MRGSGSATPELDAELLLAHALGWDRTRLFLERDTPVEGAAIRVFRDLVRRRTVLREPVAYLLGTRGFRHLDLAVDPRVLIPRPETELLVELAVAALPSGARVLDVGTGSGAIALALKDERPDLEVHAVDASAAALEVARANARRLRLDVAFAAADLLDGAPDGPWDAVVSNPPYVPDGDRATMMHDVVQHEPGDALFAGPDGLDVLRRLLPACAAAAVPWVAVEHGIGQRGAVVGLARGAGYPHADVHDDLAGIDRVVVARR</sequence>
<dbReference type="InterPro" id="IPR019874">
    <property type="entry name" value="RF_methyltr_PrmC"/>
</dbReference>
<dbReference type="Gene3D" id="3.40.50.150">
    <property type="entry name" value="Vaccinia Virus protein VP39"/>
    <property type="match status" value="1"/>
</dbReference>
<dbReference type="Gene3D" id="1.10.8.10">
    <property type="entry name" value="DNA helicase RuvA subunit, C-terminal domain"/>
    <property type="match status" value="1"/>
</dbReference>
<dbReference type="InterPro" id="IPR002052">
    <property type="entry name" value="DNA_methylase_N6_adenine_CS"/>
</dbReference>
<keyword evidence="1 5" id="KW-0489">Methyltransferase</keyword>
<evidence type="ECO:0000256" key="4">
    <source>
        <dbReference type="ARBA" id="ARBA00048391"/>
    </source>
</evidence>
<dbReference type="GO" id="GO:0102559">
    <property type="term" value="F:peptide chain release factor N(5)-glutamine methyltransferase activity"/>
    <property type="evidence" value="ECO:0007669"/>
    <property type="project" value="UniProtKB-EC"/>
</dbReference>